<proteinExistence type="predicted"/>
<reference evidence="8 9" key="1">
    <citation type="journal article" date="2016" name="Nat. Commun.">
        <title>Thousands of microbial genomes shed light on interconnected biogeochemical processes in an aquifer system.</title>
        <authorList>
            <person name="Anantharaman K."/>
            <person name="Brown C.T."/>
            <person name="Hug L.A."/>
            <person name="Sharon I."/>
            <person name="Castelle C.J."/>
            <person name="Probst A.J."/>
            <person name="Thomas B.C."/>
            <person name="Singh A."/>
            <person name="Wilkins M.J."/>
            <person name="Karaoz U."/>
            <person name="Brodie E.L."/>
            <person name="Williams K.H."/>
            <person name="Hubbard S.S."/>
            <person name="Banfield J.F."/>
        </authorList>
    </citation>
    <scope>NUCLEOTIDE SEQUENCE [LARGE SCALE GENOMIC DNA]</scope>
</reference>
<evidence type="ECO:0000256" key="3">
    <source>
        <dbReference type="ARBA" id="ARBA00022723"/>
    </source>
</evidence>
<evidence type="ECO:0000313" key="8">
    <source>
        <dbReference type="EMBL" id="OGZ24004.1"/>
    </source>
</evidence>
<dbReference type="STRING" id="1801672.A2896_01540"/>
<feature type="domain" description="B12-binding" evidence="6">
    <location>
        <begin position="1"/>
        <end position="144"/>
    </location>
</feature>
<dbReference type="Pfam" id="PF04055">
    <property type="entry name" value="Radical_SAM"/>
    <property type="match status" value="1"/>
</dbReference>
<evidence type="ECO:0000256" key="4">
    <source>
        <dbReference type="ARBA" id="ARBA00023004"/>
    </source>
</evidence>
<keyword evidence="2" id="KW-0949">S-adenosyl-L-methionine</keyword>
<evidence type="ECO:0000259" key="6">
    <source>
        <dbReference type="PROSITE" id="PS51332"/>
    </source>
</evidence>
<feature type="domain" description="Radical SAM core" evidence="7">
    <location>
        <begin position="182"/>
        <end position="416"/>
    </location>
</feature>
<name>A0A1G2EDV7_9BACT</name>
<evidence type="ECO:0000256" key="2">
    <source>
        <dbReference type="ARBA" id="ARBA00022691"/>
    </source>
</evidence>
<dbReference type="CDD" id="cd01335">
    <property type="entry name" value="Radical_SAM"/>
    <property type="match status" value="1"/>
</dbReference>
<evidence type="ECO:0000313" key="9">
    <source>
        <dbReference type="Proteomes" id="UP000178647"/>
    </source>
</evidence>
<dbReference type="PROSITE" id="PS51918">
    <property type="entry name" value="RADICAL_SAM"/>
    <property type="match status" value="1"/>
</dbReference>
<dbReference type="PANTHER" id="PTHR43409">
    <property type="entry name" value="ANAEROBIC MAGNESIUM-PROTOPORPHYRIN IX MONOMETHYL ESTER CYCLASE-RELATED"/>
    <property type="match status" value="1"/>
</dbReference>
<dbReference type="CDD" id="cd02068">
    <property type="entry name" value="radical_SAM_B12_BD"/>
    <property type="match status" value="1"/>
</dbReference>
<dbReference type="Gene3D" id="3.40.50.280">
    <property type="entry name" value="Cobalamin-binding domain"/>
    <property type="match status" value="1"/>
</dbReference>
<protein>
    <submittedName>
        <fullName evidence="8">Uncharacterized protein</fullName>
    </submittedName>
</protein>
<dbReference type="Gene3D" id="3.80.30.20">
    <property type="entry name" value="tm_1862 like domain"/>
    <property type="match status" value="1"/>
</dbReference>
<organism evidence="8 9">
    <name type="scientific">Candidatus Nealsonbacteria bacterium RIFCSPLOWO2_01_FULL_43_32</name>
    <dbReference type="NCBI Taxonomy" id="1801672"/>
    <lineage>
        <taxon>Bacteria</taxon>
        <taxon>Candidatus Nealsoniibacteriota</taxon>
    </lineage>
</organism>
<sequence length="506" mass="59238">MKITFLAMGAENLGIEALSAVLKEAGHDVSLAYDPSLFDDKTYYKIDFLARLFDVKKELIKKIINSKPDLVGVNVFVDNFKWALYMAREIKKSINVPVIFGGVFPTACPETVLKEDCVDVVCLGEGEQPLLELVNSIEKGKVDYGIKNIWFKKDGQIIKNELRPLQDLDKLPLYDKELFEKELVMKNHYLTVTQKGCPYSCTYCEHNFLRKFDEGQGQHLRRKSIDNIIKELKIMKERYGFKEVDFKDNIFTVGKQWTLDFLKRYKQEIGLPFRILSHPLCMDNDIAKALKEAKVHRVQLGIQSMNQKTRNEILKRFETNKQIMACFAALDKYKVNYSIDHIFGLPYETEKEQIEAARIYATLKSCSRITVFWLTYFPKTDMVQIAQKAGLIGEKDIASIEKGNEPTYQTEQGSLRDEKLKNTFKNYQILFRIMPVLPKFVINFILDHSLQRYFKYLPRKFVIFLADHYVSLARHDYSAINYLKYYFFQIKKIIKFKVFKQKIWNS</sequence>
<evidence type="ECO:0000259" key="7">
    <source>
        <dbReference type="PROSITE" id="PS51918"/>
    </source>
</evidence>
<comment type="cofactor">
    <cofactor evidence="1">
        <name>[4Fe-4S] cluster</name>
        <dbReference type="ChEBI" id="CHEBI:49883"/>
    </cofactor>
</comment>
<dbReference type="GO" id="GO:0031419">
    <property type="term" value="F:cobalamin binding"/>
    <property type="evidence" value="ECO:0007669"/>
    <property type="project" value="InterPro"/>
</dbReference>
<dbReference type="InterPro" id="IPR051198">
    <property type="entry name" value="BchE-like"/>
</dbReference>
<dbReference type="SFLD" id="SFLDS00029">
    <property type="entry name" value="Radical_SAM"/>
    <property type="match status" value="1"/>
</dbReference>
<dbReference type="Proteomes" id="UP000178647">
    <property type="component" value="Unassembled WGS sequence"/>
</dbReference>
<keyword evidence="4" id="KW-0408">Iron</keyword>
<dbReference type="EMBL" id="MHMH01000021">
    <property type="protein sequence ID" value="OGZ24004.1"/>
    <property type="molecule type" value="Genomic_DNA"/>
</dbReference>
<dbReference type="GO" id="GO:0051539">
    <property type="term" value="F:4 iron, 4 sulfur cluster binding"/>
    <property type="evidence" value="ECO:0007669"/>
    <property type="project" value="UniProtKB-KW"/>
</dbReference>
<dbReference type="InterPro" id="IPR006158">
    <property type="entry name" value="Cobalamin-bd"/>
</dbReference>
<dbReference type="SUPFAM" id="SSF102114">
    <property type="entry name" value="Radical SAM enzymes"/>
    <property type="match status" value="1"/>
</dbReference>
<dbReference type="GO" id="GO:0046872">
    <property type="term" value="F:metal ion binding"/>
    <property type="evidence" value="ECO:0007669"/>
    <property type="project" value="UniProtKB-KW"/>
</dbReference>
<dbReference type="InterPro" id="IPR034466">
    <property type="entry name" value="Methyltransferase_Class_B"/>
</dbReference>
<evidence type="ECO:0000256" key="5">
    <source>
        <dbReference type="ARBA" id="ARBA00023014"/>
    </source>
</evidence>
<dbReference type="GO" id="GO:0003824">
    <property type="term" value="F:catalytic activity"/>
    <property type="evidence" value="ECO:0007669"/>
    <property type="project" value="InterPro"/>
</dbReference>
<dbReference type="SMART" id="SM00729">
    <property type="entry name" value="Elp3"/>
    <property type="match status" value="1"/>
</dbReference>
<dbReference type="SFLD" id="SFLDG01123">
    <property type="entry name" value="methyltransferase_(Class_B)"/>
    <property type="match status" value="1"/>
</dbReference>
<keyword evidence="5" id="KW-0411">Iron-sulfur</keyword>
<dbReference type="AlphaFoldDB" id="A0A1G2EDV7"/>
<dbReference type="InterPro" id="IPR058240">
    <property type="entry name" value="rSAM_sf"/>
</dbReference>
<dbReference type="InterPro" id="IPR023404">
    <property type="entry name" value="rSAM_horseshoe"/>
</dbReference>
<accession>A0A1G2EDV7</accession>
<gene>
    <name evidence="8" type="ORF">A2896_01540</name>
</gene>
<comment type="caution">
    <text evidence="8">The sequence shown here is derived from an EMBL/GenBank/DDBJ whole genome shotgun (WGS) entry which is preliminary data.</text>
</comment>
<evidence type="ECO:0000256" key="1">
    <source>
        <dbReference type="ARBA" id="ARBA00001966"/>
    </source>
</evidence>
<dbReference type="SFLD" id="SFLDG01082">
    <property type="entry name" value="B12-binding_domain_containing"/>
    <property type="match status" value="1"/>
</dbReference>
<keyword evidence="3" id="KW-0479">Metal-binding</keyword>
<dbReference type="InterPro" id="IPR006638">
    <property type="entry name" value="Elp3/MiaA/NifB-like_rSAM"/>
</dbReference>
<dbReference type="Pfam" id="PF02310">
    <property type="entry name" value="B12-binding"/>
    <property type="match status" value="1"/>
</dbReference>
<dbReference type="PROSITE" id="PS51332">
    <property type="entry name" value="B12_BINDING"/>
    <property type="match status" value="1"/>
</dbReference>
<dbReference type="InterPro" id="IPR007197">
    <property type="entry name" value="rSAM"/>
</dbReference>